<gene>
    <name evidence="1" type="ORF">ES332_A10G164900v1</name>
</gene>
<dbReference type="AlphaFoldDB" id="A0A5D2NSZ9"/>
<protein>
    <submittedName>
        <fullName evidence="1">Uncharacterized protein</fullName>
    </submittedName>
</protein>
<proteinExistence type="predicted"/>
<dbReference type="EMBL" id="CM017619">
    <property type="protein sequence ID" value="TYI06533.1"/>
    <property type="molecule type" value="Genomic_DNA"/>
</dbReference>
<keyword evidence="2" id="KW-1185">Reference proteome</keyword>
<sequence length="111" mass="12658">MYSALKALNCYSTHTPNTFSDFRTKIACFLLPKICSRFLPTFFPKSSIHLSALHLHLLKGKHCGRISDPLEEGCKLRPIASRGQFFPYRAKGIIKIIVKVRFNIEKKCNST</sequence>
<evidence type="ECO:0000313" key="1">
    <source>
        <dbReference type="EMBL" id="TYI06533.1"/>
    </source>
</evidence>
<reference evidence="1 2" key="1">
    <citation type="submission" date="2019-07" db="EMBL/GenBank/DDBJ databases">
        <title>WGS assembly of Gossypium tomentosum.</title>
        <authorList>
            <person name="Chen Z.J."/>
            <person name="Sreedasyam A."/>
            <person name="Ando A."/>
            <person name="Song Q."/>
            <person name="De L."/>
            <person name="Hulse-Kemp A."/>
            <person name="Ding M."/>
            <person name="Ye W."/>
            <person name="Kirkbride R."/>
            <person name="Jenkins J."/>
            <person name="Plott C."/>
            <person name="Lovell J."/>
            <person name="Lin Y.-M."/>
            <person name="Vaughn R."/>
            <person name="Liu B."/>
            <person name="Li W."/>
            <person name="Simpson S."/>
            <person name="Scheffler B."/>
            <person name="Saski C."/>
            <person name="Grover C."/>
            <person name="Hu G."/>
            <person name="Conover J."/>
            <person name="Carlson J."/>
            <person name="Shu S."/>
            <person name="Boston L."/>
            <person name="Williams M."/>
            <person name="Peterson D."/>
            <person name="Mcgee K."/>
            <person name="Jones D."/>
            <person name="Wendel J."/>
            <person name="Stelly D."/>
            <person name="Grimwood J."/>
            <person name="Schmutz J."/>
        </authorList>
    </citation>
    <scope>NUCLEOTIDE SEQUENCE [LARGE SCALE GENOMIC DNA]</scope>
    <source>
        <strain evidence="1">7179.01</strain>
    </source>
</reference>
<dbReference type="Proteomes" id="UP000322667">
    <property type="component" value="Chromosome A10"/>
</dbReference>
<accession>A0A5D2NSZ9</accession>
<name>A0A5D2NSZ9_GOSTO</name>
<organism evidence="1 2">
    <name type="scientific">Gossypium tomentosum</name>
    <name type="common">Hawaiian cotton</name>
    <name type="synonym">Gossypium sandvicense</name>
    <dbReference type="NCBI Taxonomy" id="34277"/>
    <lineage>
        <taxon>Eukaryota</taxon>
        <taxon>Viridiplantae</taxon>
        <taxon>Streptophyta</taxon>
        <taxon>Embryophyta</taxon>
        <taxon>Tracheophyta</taxon>
        <taxon>Spermatophyta</taxon>
        <taxon>Magnoliopsida</taxon>
        <taxon>eudicotyledons</taxon>
        <taxon>Gunneridae</taxon>
        <taxon>Pentapetalae</taxon>
        <taxon>rosids</taxon>
        <taxon>malvids</taxon>
        <taxon>Malvales</taxon>
        <taxon>Malvaceae</taxon>
        <taxon>Malvoideae</taxon>
        <taxon>Gossypium</taxon>
    </lineage>
</organism>
<evidence type="ECO:0000313" key="2">
    <source>
        <dbReference type="Proteomes" id="UP000322667"/>
    </source>
</evidence>